<dbReference type="InterPro" id="IPR009003">
    <property type="entry name" value="Peptidase_S1_PA"/>
</dbReference>
<feature type="signal peptide" evidence="2">
    <location>
        <begin position="1"/>
        <end position="19"/>
    </location>
</feature>
<dbReference type="Gene3D" id="2.40.10.10">
    <property type="entry name" value="Trypsin-like serine proteases"/>
    <property type="match status" value="2"/>
</dbReference>
<feature type="region of interest" description="Disordered" evidence="1">
    <location>
        <begin position="24"/>
        <end position="43"/>
    </location>
</feature>
<protein>
    <submittedName>
        <fullName evidence="3">S1 family peptidase</fullName>
    </submittedName>
</protein>
<dbReference type="GO" id="GO:0004252">
    <property type="term" value="F:serine-type endopeptidase activity"/>
    <property type="evidence" value="ECO:0007669"/>
    <property type="project" value="InterPro"/>
</dbReference>
<keyword evidence="2" id="KW-0732">Signal</keyword>
<comment type="caution">
    <text evidence="3">The sequence shown here is derived from an EMBL/GenBank/DDBJ whole genome shotgun (WGS) entry which is preliminary data.</text>
</comment>
<evidence type="ECO:0000313" key="3">
    <source>
        <dbReference type="EMBL" id="MCZ9290160.1"/>
    </source>
</evidence>
<name>A0A9X3LLJ7_9CORY</name>
<keyword evidence="4" id="KW-1185">Reference proteome</keyword>
<gene>
    <name evidence="3" type="ORF">L8V00_08090</name>
</gene>
<feature type="region of interest" description="Disordered" evidence="1">
    <location>
        <begin position="128"/>
        <end position="164"/>
    </location>
</feature>
<dbReference type="AlphaFoldDB" id="A0A9X3LLJ7"/>
<accession>A0A9X3LLJ7</accession>
<dbReference type="GO" id="GO:0006508">
    <property type="term" value="P:proteolysis"/>
    <property type="evidence" value="ECO:0007669"/>
    <property type="project" value="InterPro"/>
</dbReference>
<sequence length="379" mass="41060">MKKTQLVRSLALVSILALAGCSNSGVSISPSSSDSGGADGSSDSKALSVYDVAEACQKAVEKDLNKNNIPHDKLFVHATDVSETHLSDDDFDGPLKGSLYNDDYSGAFHFDCETDGSTTKVDNFDFPQENFRVDSSRNRSQQTEVDPNRLDPDNDGAGRAGRDDNLGITYHNKVDWQFLEAPGKVVPGGMILNRTNGSSCSTGFIASRDNRVFIVTAGHCGNKGDKFDIRDSRGNTLRVGEMVESYVERHGQGIVGADIGLIELYPNVRQYVDSALPMNTKLKGWITPQEAERRNMEICRLGATTGYSCGVFVSVDKAGQFYFRNIMDRGDSGGAIFAVDRSGVWALGVVSRVSDYNKTLGGGMEIASAMRHWGLTLHG</sequence>
<dbReference type="InterPro" id="IPR018114">
    <property type="entry name" value="TRYPSIN_HIS"/>
</dbReference>
<dbReference type="RefSeq" id="WP_034985492.1">
    <property type="nucleotide sequence ID" value="NZ_JAKMUT010000007.1"/>
</dbReference>
<reference evidence="3" key="1">
    <citation type="submission" date="2022-02" db="EMBL/GenBank/DDBJ databases">
        <title>Corynebacterium sp. from urogenital microbiome.</title>
        <authorList>
            <person name="Cappelli E.A."/>
            <person name="Ribeiro T.G."/>
            <person name="Peixe L."/>
        </authorList>
    </citation>
    <scope>NUCLEOTIDE SEQUENCE</scope>
    <source>
        <strain evidence="3">C8Ua_174</strain>
    </source>
</reference>
<evidence type="ECO:0000256" key="1">
    <source>
        <dbReference type="SAM" id="MobiDB-lite"/>
    </source>
</evidence>
<dbReference type="PROSITE" id="PS51257">
    <property type="entry name" value="PROKAR_LIPOPROTEIN"/>
    <property type="match status" value="1"/>
</dbReference>
<evidence type="ECO:0000256" key="2">
    <source>
        <dbReference type="SAM" id="SignalP"/>
    </source>
</evidence>
<feature type="chain" id="PRO_5040908805" evidence="2">
    <location>
        <begin position="20"/>
        <end position="379"/>
    </location>
</feature>
<evidence type="ECO:0000313" key="4">
    <source>
        <dbReference type="Proteomes" id="UP001146469"/>
    </source>
</evidence>
<proteinExistence type="predicted"/>
<dbReference type="SUPFAM" id="SSF50494">
    <property type="entry name" value="Trypsin-like serine proteases"/>
    <property type="match status" value="1"/>
</dbReference>
<dbReference type="Proteomes" id="UP001146469">
    <property type="component" value="Unassembled WGS sequence"/>
</dbReference>
<organism evidence="3 4">
    <name type="scientific">Corynebacterium evansiae</name>
    <dbReference type="NCBI Taxonomy" id="2913499"/>
    <lineage>
        <taxon>Bacteria</taxon>
        <taxon>Bacillati</taxon>
        <taxon>Actinomycetota</taxon>
        <taxon>Actinomycetes</taxon>
        <taxon>Mycobacteriales</taxon>
        <taxon>Corynebacteriaceae</taxon>
        <taxon>Corynebacterium</taxon>
    </lineage>
</organism>
<dbReference type="InterPro" id="IPR043504">
    <property type="entry name" value="Peptidase_S1_PA_chymotrypsin"/>
</dbReference>
<dbReference type="EMBL" id="JAKMUT010000007">
    <property type="protein sequence ID" value="MCZ9290160.1"/>
    <property type="molecule type" value="Genomic_DNA"/>
</dbReference>
<dbReference type="PROSITE" id="PS00134">
    <property type="entry name" value="TRYPSIN_HIS"/>
    <property type="match status" value="1"/>
</dbReference>
<dbReference type="CDD" id="cd21112">
    <property type="entry name" value="alphaLP-like"/>
    <property type="match status" value="1"/>
</dbReference>